<dbReference type="STRING" id="1095629.A0A0C9YNL1"/>
<comment type="function">
    <text evidence="8">Involved in nucleolar processing of pre-18S ribosomal RNA.</text>
</comment>
<keyword evidence="6 8" id="KW-0539">Nucleus</keyword>
<evidence type="ECO:0000256" key="6">
    <source>
        <dbReference type="ARBA" id="ARBA00023242"/>
    </source>
</evidence>
<keyword evidence="11" id="KW-1185">Reference proteome</keyword>
<name>A0A0C9YNL1_9AGAR</name>
<dbReference type="Pfam" id="PF23243">
    <property type="entry name" value="HEAT_HEATR1"/>
    <property type="match status" value="1"/>
</dbReference>
<dbReference type="InterPro" id="IPR016024">
    <property type="entry name" value="ARM-type_fold"/>
</dbReference>
<dbReference type="OrthoDB" id="31183at2759"/>
<evidence type="ECO:0000256" key="5">
    <source>
        <dbReference type="ARBA" id="ARBA00022552"/>
    </source>
</evidence>
<evidence type="ECO:0000313" key="10">
    <source>
        <dbReference type="EMBL" id="KIK09563.1"/>
    </source>
</evidence>
<keyword evidence="5 8" id="KW-0698">rRNA processing</keyword>
<dbReference type="Pfam" id="PF12397">
    <property type="entry name" value="U3snoRNP10"/>
    <property type="match status" value="1"/>
</dbReference>
<reference evidence="10 11" key="1">
    <citation type="submission" date="2014-04" db="EMBL/GenBank/DDBJ databases">
        <authorList>
            <consortium name="DOE Joint Genome Institute"/>
            <person name="Kuo A."/>
            <person name="Kohler A."/>
            <person name="Nagy L.G."/>
            <person name="Floudas D."/>
            <person name="Copeland A."/>
            <person name="Barry K.W."/>
            <person name="Cichocki N."/>
            <person name="Veneault-Fourrey C."/>
            <person name="LaButti K."/>
            <person name="Lindquist E.A."/>
            <person name="Lipzen A."/>
            <person name="Lundell T."/>
            <person name="Morin E."/>
            <person name="Murat C."/>
            <person name="Sun H."/>
            <person name="Tunlid A."/>
            <person name="Henrissat B."/>
            <person name="Grigoriev I.V."/>
            <person name="Hibbett D.S."/>
            <person name="Martin F."/>
            <person name="Nordberg H.P."/>
            <person name="Cantor M.N."/>
            <person name="Hua S.X."/>
        </authorList>
    </citation>
    <scope>NUCLEOTIDE SEQUENCE [LARGE SCALE GENOMIC DNA]</scope>
    <source>
        <strain evidence="10 11">LaAM-08-1</strain>
    </source>
</reference>
<organism evidence="10 11">
    <name type="scientific">Laccaria amethystina LaAM-08-1</name>
    <dbReference type="NCBI Taxonomy" id="1095629"/>
    <lineage>
        <taxon>Eukaryota</taxon>
        <taxon>Fungi</taxon>
        <taxon>Dikarya</taxon>
        <taxon>Basidiomycota</taxon>
        <taxon>Agaricomycotina</taxon>
        <taxon>Agaricomycetes</taxon>
        <taxon>Agaricomycetidae</taxon>
        <taxon>Agaricales</taxon>
        <taxon>Agaricineae</taxon>
        <taxon>Hydnangiaceae</taxon>
        <taxon>Laccaria</taxon>
    </lineage>
</organism>
<dbReference type="PROSITE" id="PS50017">
    <property type="entry name" value="DEATH_DOMAIN"/>
    <property type="match status" value="1"/>
</dbReference>
<evidence type="ECO:0000256" key="7">
    <source>
        <dbReference type="ARBA" id="ARBA00023274"/>
    </source>
</evidence>
<evidence type="ECO:0000256" key="2">
    <source>
        <dbReference type="ARBA" id="ARBA00010559"/>
    </source>
</evidence>
<dbReference type="PANTHER" id="PTHR13457">
    <property type="entry name" value="BAP28"/>
    <property type="match status" value="1"/>
</dbReference>
<dbReference type="GO" id="GO:0034455">
    <property type="term" value="C:t-UTP complex"/>
    <property type="evidence" value="ECO:0007669"/>
    <property type="project" value="TreeGrafter"/>
</dbReference>
<dbReference type="GO" id="GO:0007165">
    <property type="term" value="P:signal transduction"/>
    <property type="evidence" value="ECO:0007669"/>
    <property type="project" value="InterPro"/>
</dbReference>
<dbReference type="GO" id="GO:0032040">
    <property type="term" value="C:small-subunit processome"/>
    <property type="evidence" value="ECO:0007669"/>
    <property type="project" value="TreeGrafter"/>
</dbReference>
<keyword evidence="4 8" id="KW-0690">Ribosome biogenesis</keyword>
<comment type="similarity">
    <text evidence="2 8">Belongs to the HEATR1/UTP10 family.</text>
</comment>
<evidence type="ECO:0000313" key="11">
    <source>
        <dbReference type="Proteomes" id="UP000054477"/>
    </source>
</evidence>
<keyword evidence="7 8" id="KW-0687">Ribonucleoprotein</keyword>
<dbReference type="Proteomes" id="UP000054477">
    <property type="component" value="Unassembled WGS sequence"/>
</dbReference>
<dbReference type="GO" id="GO:0030515">
    <property type="term" value="F:snoRNA binding"/>
    <property type="evidence" value="ECO:0007669"/>
    <property type="project" value="TreeGrafter"/>
</dbReference>
<dbReference type="GO" id="GO:0030686">
    <property type="term" value="C:90S preribosome"/>
    <property type="evidence" value="ECO:0007669"/>
    <property type="project" value="TreeGrafter"/>
</dbReference>
<dbReference type="SUPFAM" id="SSF48371">
    <property type="entry name" value="ARM repeat"/>
    <property type="match status" value="3"/>
</dbReference>
<dbReference type="InterPro" id="IPR022125">
    <property type="entry name" value="U3snoRNP10_N"/>
</dbReference>
<gene>
    <name evidence="10" type="ORF">K443DRAFT_671462</name>
</gene>
<proteinExistence type="inferred from homology"/>
<sequence length="2030" mass="223951">MSNLAAQLAQHASLNSALLVDRSRRKPTSSYLFTDKEADQHDLESIYSLAVNAFIQLSSLSPSLCLYEDRLFSDQAKVTDRTLLSTEANHELDEAIGKFLALLGPHLMEAPAGRVVEWLVRRFRINEFNLDATLSLFLPYHESPHFAKMVTILHIKPNTLWDFLLPYKSAGQTLSRVSLVTEMLRNSDVARFVASLLPSAIKEGSVHRVQLAFNAATLHEFIKRSKSLDEGTLAFLIPALLEPLQQKTPTPTKDAILGSYILLAALSQKYQIAAPALKVIVGAMARCARQVSTKQFLGAVVAVCEPQSKLECFSDKTIKALLRISGINDEISVTSNWVGVEKVLSPLVNALSHKLADERALSLMETIIVLNNVPEAIFAKLASLLMKDVTSSESAEPTTFGARRLLSLVHQRYPSAISSAAADLCRQDETIKIQIEQLILSFSTVDGISKPAESREVDLIIASNNAEAKVRTIAVKNILSSPVAGESSTNPEFNAMRSALIARVQDSDPQVLESLYEHPSILNPILLSDPQAYIDSLANAIAYPGAKPKRNILRLHLSYLTAHFLNTASSEILQMVFDRILFPFFLFSKPRQHTAELFWDVISQNFGASDSTPIFELLAGCADVVKDAKAQEISVDSTSSVNFAVAARIAENIARSNTCSVHFEALVKKLQDLNPHVKVMGYLIAGALLGLLSGSHQLAAACKILQVMNIEEFRGVEDMPEDETLLNFFGHNFLGNLIVTKPSSKTTIHWLQMSLVNSIVGIPQPTGVILDWLKDSSETMQGSDQYIYLMREVYNLGNISTTLPILASNLLQTLFVNLKSDALAFLAGIWCAVGSIRDDLRSVALLHAAAFLEAHLLEDDGLDFQTILPSLLVPLQCHDLQTRQGALECISRLRLLANRKLVAVYRFDTIYGQSDRILQYLGQDDLIKYLDALVEHRDHFTNDVSYIAIFHAQHLAKIASGQKKNNDYKRRVLSFLLSHINALSSQEPQTILLKSLEAVTDKSQVEVLLPTLQCLASSLSSTRPDDVLSSYSQELTVCLLAVFNTSSARDLNGTNKTVWKTFTSLIRSYFQSGMPPWPQELIATGLENGLFMSLDHEHKIEIYNLFLEIGAQDPHTYTSCRRLLANILHDVPLIIHLLTSLAPVASDGGLRASKRAKTTDLSDDTIPRLTLLVEILGTKSLPGSLDLVSHLLETLNRVVQSISPNQADVSYVEQLLMSAVDSAASKIVEAPNLSPSAIRLDILVEVIRVAENPQTFHQALLLMASLARLAPDSVLHNVMPVFTFMGSNVFHRDDAYSFKVVQQTIDSIVPVMVASLKQSHSQGLDLFIGAKDFLRVFTDAANHIPRHRRNNFFAHLVDVLGSVEFLAPTCMLLIEKVANRIVRQKPDEIRASLALPIAIVQHQQYQVQVSSLNEILQESQRLAARIYHPEIISPLFLEGGIDADHLASSSTILRRRAQALITFIGYAIKSTPQPVSSSEDSSISSIVSNLLTLATLKDIGKSADTKIDEISQAARNSISRLLESMSAVTFIDSVLAILEQGDAKVLAGTLELLSDRLPNITPKVRAEVTPAVNKIIVSIRDIIAKQKDDRVLIFSFRALRSIASTLCPAEEGPLAGVVQGTLAAVKDQLLAPSALSALASISTKLGPRIIPFFRAIVTQCVVTLRQENKALSESTLAILHGLLSSIPTFWGSGEVTQIVNFYIEDCFQTSNVLSSATSGLMKSVAKKIPAKILLPTLLELWTPLEATVMIRTEAYFDLLARALRNADRASISEHLRTLSKVFLVALGIVKEDIQGQTFVIAAFKELVIKLNEATFKPLFRRLYDWAFAGEIDLAQQATFVRLYNTLLDFFKNLMNPYMTLLLPALHDTLKAFTTQTCTDFILWGGVIQTITKSLSFDDGSFWRDDKLQQISALLIEQVEVTSRLNDADAKKLLQDCLRILIEAVTDDTLLKKINLNILMHTRSEDSRSRLTALSFSEALWRAHGGRLLGFVAETTTFIAECSEDENDMVVKESFRLKDAVESVAGKIDGL</sequence>
<dbReference type="InterPro" id="IPR040191">
    <property type="entry name" value="UTP10"/>
</dbReference>
<comment type="subcellular location">
    <subcellularLocation>
        <location evidence="1 8">Nucleus</location>
        <location evidence="1 8">Nucleolus</location>
    </subcellularLocation>
</comment>
<dbReference type="PANTHER" id="PTHR13457:SF1">
    <property type="entry name" value="HEAT REPEAT-CONTAINING PROTEIN 1"/>
    <property type="match status" value="1"/>
</dbReference>
<dbReference type="InterPro" id="IPR000488">
    <property type="entry name" value="Death_dom"/>
</dbReference>
<dbReference type="GO" id="GO:0000462">
    <property type="term" value="P:maturation of SSU-rRNA from tricistronic rRNA transcript (SSU-rRNA, 5.8S rRNA, LSU-rRNA)"/>
    <property type="evidence" value="ECO:0007669"/>
    <property type="project" value="TreeGrafter"/>
</dbReference>
<dbReference type="InterPro" id="IPR012954">
    <property type="entry name" value="BP28_C_dom"/>
</dbReference>
<dbReference type="Pfam" id="PF08146">
    <property type="entry name" value="BP28CT"/>
    <property type="match status" value="1"/>
</dbReference>
<feature type="domain" description="Death" evidence="9">
    <location>
        <begin position="1737"/>
        <end position="1779"/>
    </location>
</feature>
<evidence type="ECO:0000256" key="1">
    <source>
        <dbReference type="ARBA" id="ARBA00004604"/>
    </source>
</evidence>
<dbReference type="InterPro" id="IPR056473">
    <property type="entry name" value="HEAT_Utp10/HEAT1"/>
</dbReference>
<dbReference type="GO" id="GO:0045943">
    <property type="term" value="P:positive regulation of transcription by RNA polymerase I"/>
    <property type="evidence" value="ECO:0007669"/>
    <property type="project" value="TreeGrafter"/>
</dbReference>
<comment type="subunit">
    <text evidence="8">Component of the ribosomal small subunit (SSU) processome.</text>
</comment>
<evidence type="ECO:0000259" key="9">
    <source>
        <dbReference type="PROSITE" id="PS50017"/>
    </source>
</evidence>
<reference evidence="11" key="2">
    <citation type="submission" date="2015-01" db="EMBL/GenBank/DDBJ databases">
        <title>Evolutionary Origins and Diversification of the Mycorrhizal Mutualists.</title>
        <authorList>
            <consortium name="DOE Joint Genome Institute"/>
            <consortium name="Mycorrhizal Genomics Consortium"/>
            <person name="Kohler A."/>
            <person name="Kuo A."/>
            <person name="Nagy L.G."/>
            <person name="Floudas D."/>
            <person name="Copeland A."/>
            <person name="Barry K.W."/>
            <person name="Cichocki N."/>
            <person name="Veneault-Fourrey C."/>
            <person name="LaButti K."/>
            <person name="Lindquist E.A."/>
            <person name="Lipzen A."/>
            <person name="Lundell T."/>
            <person name="Morin E."/>
            <person name="Murat C."/>
            <person name="Riley R."/>
            <person name="Ohm R."/>
            <person name="Sun H."/>
            <person name="Tunlid A."/>
            <person name="Henrissat B."/>
            <person name="Grigoriev I.V."/>
            <person name="Hibbett D.S."/>
            <person name="Martin F."/>
        </authorList>
    </citation>
    <scope>NUCLEOTIDE SEQUENCE [LARGE SCALE GENOMIC DNA]</scope>
    <source>
        <strain evidence="11">LaAM-08-1</strain>
    </source>
</reference>
<dbReference type="EMBL" id="KN838538">
    <property type="protein sequence ID" value="KIK09563.1"/>
    <property type="molecule type" value="Genomic_DNA"/>
</dbReference>
<protein>
    <recommendedName>
        <fullName evidence="3 8">U3 small nucleolar RNA-associated protein 10</fullName>
    </recommendedName>
</protein>
<evidence type="ECO:0000256" key="4">
    <source>
        <dbReference type="ARBA" id="ARBA00022517"/>
    </source>
</evidence>
<dbReference type="HOGENOM" id="CLU_001128_0_0_1"/>
<evidence type="ECO:0000256" key="8">
    <source>
        <dbReference type="RuleBase" id="RU367065"/>
    </source>
</evidence>
<dbReference type="SMART" id="SM01036">
    <property type="entry name" value="BP28CT"/>
    <property type="match status" value="1"/>
</dbReference>
<accession>A0A0C9YNL1</accession>
<evidence type="ECO:0000256" key="3">
    <source>
        <dbReference type="ARBA" id="ARBA00015399"/>
    </source>
</evidence>